<keyword evidence="2" id="KW-1185">Reference proteome</keyword>
<name>A0A9P6JGJ3_9FUNG</name>
<protein>
    <submittedName>
        <fullName evidence="1">Pre-mRNA-splicing factor 8</fullName>
    </submittedName>
</protein>
<reference evidence="1" key="1">
    <citation type="journal article" date="2020" name="Fungal Divers.">
        <title>Resolving the Mortierellaceae phylogeny through synthesis of multi-gene phylogenetics and phylogenomics.</title>
        <authorList>
            <person name="Vandepol N."/>
            <person name="Liber J."/>
            <person name="Desiro A."/>
            <person name="Na H."/>
            <person name="Kennedy M."/>
            <person name="Barry K."/>
            <person name="Grigoriev I.V."/>
            <person name="Miller A.N."/>
            <person name="O'Donnell K."/>
            <person name="Stajich J.E."/>
            <person name="Bonito G."/>
        </authorList>
    </citation>
    <scope>NUCLEOTIDE SEQUENCE</scope>
    <source>
        <strain evidence="1">MES-2147</strain>
    </source>
</reference>
<sequence length="106" mass="11871">MSSLEDPLYRVIDLADEDWNEVKDIINIIIRQPSCKEYGAASPDEHNSQPRSFTFTLYNNPIINPITICTTAVPNQGISIEHALLNDAAEGDDEDPNLLDEVEPFL</sequence>
<gene>
    <name evidence="1" type="primary">PRP8_4</name>
    <name evidence="1" type="ORF">BGZ65_008145</name>
</gene>
<evidence type="ECO:0000313" key="1">
    <source>
        <dbReference type="EMBL" id="KAF9975692.1"/>
    </source>
</evidence>
<proteinExistence type="predicted"/>
<dbReference type="AlphaFoldDB" id="A0A9P6JGJ3"/>
<dbReference type="Proteomes" id="UP000749646">
    <property type="component" value="Unassembled WGS sequence"/>
</dbReference>
<evidence type="ECO:0000313" key="2">
    <source>
        <dbReference type="Proteomes" id="UP000749646"/>
    </source>
</evidence>
<accession>A0A9P6JGJ3</accession>
<dbReference type="EMBL" id="JAAAHW010004317">
    <property type="protein sequence ID" value="KAF9975692.1"/>
    <property type="molecule type" value="Genomic_DNA"/>
</dbReference>
<comment type="caution">
    <text evidence="1">The sequence shown here is derived from an EMBL/GenBank/DDBJ whole genome shotgun (WGS) entry which is preliminary data.</text>
</comment>
<organism evidence="1 2">
    <name type="scientific">Modicella reniformis</name>
    <dbReference type="NCBI Taxonomy" id="1440133"/>
    <lineage>
        <taxon>Eukaryota</taxon>
        <taxon>Fungi</taxon>
        <taxon>Fungi incertae sedis</taxon>
        <taxon>Mucoromycota</taxon>
        <taxon>Mortierellomycotina</taxon>
        <taxon>Mortierellomycetes</taxon>
        <taxon>Mortierellales</taxon>
        <taxon>Mortierellaceae</taxon>
        <taxon>Modicella</taxon>
    </lineage>
</organism>